<dbReference type="OrthoDB" id="710198at2"/>
<reference evidence="1 2" key="1">
    <citation type="submission" date="2018-04" db="EMBL/GenBank/DDBJ databases">
        <title>Sphingobacterium sp. M46 Genome.</title>
        <authorList>
            <person name="Cheng J."/>
            <person name="Li Y."/>
        </authorList>
    </citation>
    <scope>NUCLEOTIDE SEQUENCE [LARGE SCALE GENOMIC DNA]</scope>
    <source>
        <strain evidence="1 2">M46</strain>
    </source>
</reference>
<comment type="caution">
    <text evidence="1">The sequence shown here is derived from an EMBL/GenBank/DDBJ whole genome shotgun (WGS) entry which is preliminary data.</text>
</comment>
<protein>
    <submittedName>
        <fullName evidence="1">Uncharacterized protein</fullName>
    </submittedName>
</protein>
<gene>
    <name evidence="1" type="ORF">DCO56_18360</name>
</gene>
<dbReference type="EMBL" id="QCXX01000005">
    <property type="protein sequence ID" value="PUV22887.1"/>
    <property type="molecule type" value="Genomic_DNA"/>
</dbReference>
<sequence length="105" mass="12253">MNLSIFLHTLIDRIEKLIEILGAIYRLLATLIIILKVKKVEQKPLRERKLWTHAEVTAYLGISVSTYKRRVQEGLLNPMTLTGDDRYFEEDLTEALERSRLKGKI</sequence>
<accession>A0A363NQ75</accession>
<proteinExistence type="predicted"/>
<evidence type="ECO:0000313" key="1">
    <source>
        <dbReference type="EMBL" id="PUV22887.1"/>
    </source>
</evidence>
<evidence type="ECO:0000313" key="2">
    <source>
        <dbReference type="Proteomes" id="UP000250831"/>
    </source>
</evidence>
<name>A0A363NQ75_9SPHI</name>
<dbReference type="AlphaFoldDB" id="A0A363NQ75"/>
<organism evidence="1 2">
    <name type="scientific">Sphingobacterium athyrii</name>
    <dbReference type="NCBI Taxonomy" id="2152717"/>
    <lineage>
        <taxon>Bacteria</taxon>
        <taxon>Pseudomonadati</taxon>
        <taxon>Bacteroidota</taxon>
        <taxon>Sphingobacteriia</taxon>
        <taxon>Sphingobacteriales</taxon>
        <taxon>Sphingobacteriaceae</taxon>
        <taxon>Sphingobacterium</taxon>
    </lineage>
</organism>
<keyword evidence="2" id="KW-1185">Reference proteome</keyword>
<dbReference type="RefSeq" id="WP_108635222.1">
    <property type="nucleotide sequence ID" value="NZ_QCXX01000005.1"/>
</dbReference>
<dbReference type="Proteomes" id="UP000250831">
    <property type="component" value="Unassembled WGS sequence"/>
</dbReference>